<accession>D6XYU7</accession>
<proteinExistence type="predicted"/>
<dbReference type="AlphaFoldDB" id="D6XYU7"/>
<evidence type="ECO:0000313" key="2">
    <source>
        <dbReference type="Proteomes" id="UP000000271"/>
    </source>
</evidence>
<dbReference type="InterPro" id="IPR036390">
    <property type="entry name" value="WH_DNA-bd_sf"/>
</dbReference>
<keyword evidence="2" id="KW-1185">Reference proteome</keyword>
<dbReference type="eggNOG" id="COG4742">
    <property type="taxonomic scope" value="Bacteria"/>
</dbReference>
<name>D6XYU7_BACIE</name>
<dbReference type="OrthoDB" id="9810427at2"/>
<dbReference type="HOGENOM" id="CLU_198748_0_0_9"/>
<dbReference type="InterPro" id="IPR036388">
    <property type="entry name" value="WH-like_DNA-bd_sf"/>
</dbReference>
<dbReference type="Proteomes" id="UP000000271">
    <property type="component" value="Chromosome"/>
</dbReference>
<reference evidence="1" key="1">
    <citation type="submission" date="2009-10" db="EMBL/GenBank/DDBJ databases">
        <title>Complete sequence of Bacillus selenitireducens MLS10.</title>
        <authorList>
            <consortium name="US DOE Joint Genome Institute"/>
            <person name="Lucas S."/>
            <person name="Copeland A."/>
            <person name="Lapidus A."/>
            <person name="Glavina del Rio T."/>
            <person name="Dalin E."/>
            <person name="Tice H."/>
            <person name="Bruce D."/>
            <person name="Goodwin L."/>
            <person name="Pitluck S."/>
            <person name="Sims D."/>
            <person name="Brettin T."/>
            <person name="Detter J.C."/>
            <person name="Han C."/>
            <person name="Larimer F."/>
            <person name="Land M."/>
            <person name="Hauser L."/>
            <person name="Kyrpides N."/>
            <person name="Ovchinnikova G."/>
            <person name="Stolz J."/>
        </authorList>
    </citation>
    <scope>NUCLEOTIDE SEQUENCE [LARGE SCALE GENOMIC DNA]</scope>
    <source>
        <strain evidence="1">MLS10</strain>
    </source>
</reference>
<protein>
    <recommendedName>
        <fullName evidence="3">Transcriptional regulator</fullName>
    </recommendedName>
</protein>
<evidence type="ECO:0008006" key="3">
    <source>
        <dbReference type="Google" id="ProtNLM"/>
    </source>
</evidence>
<dbReference type="Gene3D" id="1.10.10.10">
    <property type="entry name" value="Winged helix-like DNA-binding domain superfamily/Winged helix DNA-binding domain"/>
    <property type="match status" value="1"/>
</dbReference>
<evidence type="ECO:0000313" key="1">
    <source>
        <dbReference type="EMBL" id="ADH98255.1"/>
    </source>
</evidence>
<dbReference type="RefSeq" id="WP_013171684.1">
    <property type="nucleotide sequence ID" value="NC_014219.1"/>
</dbReference>
<dbReference type="KEGG" id="bse:Bsel_0722"/>
<gene>
    <name evidence="1" type="ordered locus">Bsel_0722</name>
</gene>
<dbReference type="EMBL" id="CP001791">
    <property type="protein sequence ID" value="ADH98255.1"/>
    <property type="molecule type" value="Genomic_DNA"/>
</dbReference>
<organism evidence="1 2">
    <name type="scientific">Bacillus selenitireducens (strain ATCC 700615 / DSM 15326 / MLS10)</name>
    <dbReference type="NCBI Taxonomy" id="439292"/>
    <lineage>
        <taxon>Bacteria</taxon>
        <taxon>Bacillati</taxon>
        <taxon>Bacillota</taxon>
        <taxon>Bacilli</taxon>
        <taxon>Bacillales</taxon>
        <taxon>Bacillaceae</taxon>
        <taxon>Salisediminibacterium</taxon>
    </lineage>
</organism>
<dbReference type="SUPFAM" id="SSF46785">
    <property type="entry name" value="Winged helix' DNA-binding domain"/>
    <property type="match status" value="1"/>
</dbReference>
<sequence>MACVNGDGTLTDSAKNMLSAVDGEAKTAEELSKDAGAPLFKVRSSLRDMKSMGLVSVDEEDRYSLSEGGRKMLNR</sequence>